<dbReference type="AlphaFoldDB" id="A0A7W9X289"/>
<evidence type="ECO:0000313" key="2">
    <source>
        <dbReference type="EMBL" id="MBB6135110.1"/>
    </source>
</evidence>
<dbReference type="GO" id="GO:0006355">
    <property type="term" value="P:regulation of DNA-templated transcription"/>
    <property type="evidence" value="ECO:0007669"/>
    <property type="project" value="TreeGrafter"/>
</dbReference>
<dbReference type="SUPFAM" id="SSF53850">
    <property type="entry name" value="Periplasmic binding protein-like II"/>
    <property type="match status" value="1"/>
</dbReference>
<name>A0A7W9X289_9BURK</name>
<gene>
    <name evidence="2" type="ORF">HD842_003268</name>
</gene>
<dbReference type="GO" id="GO:0005829">
    <property type="term" value="C:cytosol"/>
    <property type="evidence" value="ECO:0007669"/>
    <property type="project" value="TreeGrafter"/>
</dbReference>
<dbReference type="Pfam" id="PF03466">
    <property type="entry name" value="LysR_substrate"/>
    <property type="match status" value="1"/>
</dbReference>
<dbReference type="RefSeq" id="WP_183555758.1">
    <property type="nucleotide sequence ID" value="NZ_JACHBX010000003.1"/>
</dbReference>
<dbReference type="EMBL" id="JACHBX010000003">
    <property type="protein sequence ID" value="MBB6135110.1"/>
    <property type="molecule type" value="Genomic_DNA"/>
</dbReference>
<sequence length="151" mass="15929">MGCGLRIFDYTPVYEEQLGFVTGASHRLAAGSAALPLAAFVAEPLVLLNKSFATRQQIDAYCASHGIAAKVAVEVNAIGALVEIVRQGTLGTVLPNPISAAYTDLHAVALLPPMPSRYVVYAWRKGAYRTAASKALVDVLTDLVRDLTSGA</sequence>
<evidence type="ECO:0000259" key="1">
    <source>
        <dbReference type="Pfam" id="PF03466"/>
    </source>
</evidence>
<organism evidence="2 3">
    <name type="scientific">Massilia aurea</name>
    <dbReference type="NCBI Taxonomy" id="373040"/>
    <lineage>
        <taxon>Bacteria</taxon>
        <taxon>Pseudomonadati</taxon>
        <taxon>Pseudomonadota</taxon>
        <taxon>Betaproteobacteria</taxon>
        <taxon>Burkholderiales</taxon>
        <taxon>Oxalobacteraceae</taxon>
        <taxon>Telluria group</taxon>
        <taxon>Massilia</taxon>
    </lineage>
</organism>
<reference evidence="2 3" key="1">
    <citation type="submission" date="2020-08" db="EMBL/GenBank/DDBJ databases">
        <title>The Agave Microbiome: Exploring the role of microbial communities in plant adaptations to desert environments.</title>
        <authorList>
            <person name="Partida-Martinez L.P."/>
        </authorList>
    </citation>
    <scope>NUCLEOTIDE SEQUENCE [LARGE SCALE GENOMIC DNA]</scope>
    <source>
        <strain evidence="2 3">AT3.2</strain>
    </source>
</reference>
<protein>
    <submittedName>
        <fullName evidence="2">DNA-binding transcriptional LysR family regulator</fullName>
    </submittedName>
</protein>
<accession>A0A7W9X289</accession>
<keyword evidence="3" id="KW-1185">Reference proteome</keyword>
<proteinExistence type="predicted"/>
<evidence type="ECO:0000313" key="3">
    <source>
        <dbReference type="Proteomes" id="UP000540787"/>
    </source>
</evidence>
<dbReference type="GO" id="GO:0003677">
    <property type="term" value="F:DNA binding"/>
    <property type="evidence" value="ECO:0007669"/>
    <property type="project" value="UniProtKB-KW"/>
</dbReference>
<dbReference type="PANTHER" id="PTHR30419">
    <property type="entry name" value="HTH-TYPE TRANSCRIPTIONAL REGULATOR YBHD"/>
    <property type="match status" value="1"/>
</dbReference>
<dbReference type="Gene3D" id="3.40.190.290">
    <property type="match status" value="1"/>
</dbReference>
<dbReference type="InterPro" id="IPR050950">
    <property type="entry name" value="HTH-type_LysR_regulators"/>
</dbReference>
<keyword evidence="2" id="KW-0238">DNA-binding</keyword>
<dbReference type="Proteomes" id="UP000540787">
    <property type="component" value="Unassembled WGS sequence"/>
</dbReference>
<comment type="caution">
    <text evidence="2">The sequence shown here is derived from an EMBL/GenBank/DDBJ whole genome shotgun (WGS) entry which is preliminary data.</text>
</comment>
<feature type="domain" description="LysR substrate-binding" evidence="1">
    <location>
        <begin position="8"/>
        <end position="142"/>
    </location>
</feature>
<dbReference type="InterPro" id="IPR005119">
    <property type="entry name" value="LysR_subst-bd"/>
</dbReference>